<dbReference type="GeneTree" id="ENSGT00940000154392"/>
<evidence type="ECO:0000256" key="6">
    <source>
        <dbReference type="RuleBase" id="RU000411"/>
    </source>
</evidence>
<dbReference type="eggNOG" id="KOG2392">
    <property type="taxonomic scope" value="Eukaryota"/>
</dbReference>
<dbReference type="PANTHER" id="PTHR11461">
    <property type="entry name" value="SERINE PROTEASE INHIBITOR, SERPIN"/>
    <property type="match status" value="1"/>
</dbReference>
<feature type="signal peptide" evidence="7">
    <location>
        <begin position="1"/>
        <end position="25"/>
    </location>
</feature>
<dbReference type="EMBL" id="AAKN02052271">
    <property type="status" value="NOT_ANNOTATED_CDS"/>
    <property type="molecule type" value="Genomic_DNA"/>
</dbReference>
<dbReference type="FunFam" id="2.10.310.10:FF:000001">
    <property type="entry name" value="Serpin family A member 1"/>
    <property type="match status" value="1"/>
</dbReference>
<comment type="similarity">
    <text evidence="1 6">Belongs to the serpin family.</text>
</comment>
<keyword evidence="4" id="KW-0722">Serine protease inhibitor</keyword>
<proteinExistence type="inferred from homology"/>
<dbReference type="InterPro" id="IPR023796">
    <property type="entry name" value="Serpin_dom"/>
</dbReference>
<dbReference type="PANTHER" id="PTHR11461:SF145">
    <property type="entry name" value="ALPHA-1-ANTICHYMOTRYPSIN"/>
    <property type="match status" value="1"/>
</dbReference>
<evidence type="ECO:0000256" key="1">
    <source>
        <dbReference type="ARBA" id="ARBA00009500"/>
    </source>
</evidence>
<accession>H0WD53</accession>
<reference evidence="9" key="3">
    <citation type="submission" date="2025-09" db="UniProtKB">
        <authorList>
            <consortium name="Ensembl"/>
        </authorList>
    </citation>
    <scope>IDENTIFICATION</scope>
    <source>
        <strain evidence="9">2N</strain>
    </source>
</reference>
<organism evidence="9 10">
    <name type="scientific">Cavia porcellus</name>
    <name type="common">Guinea pig</name>
    <dbReference type="NCBI Taxonomy" id="10141"/>
    <lineage>
        <taxon>Eukaryota</taxon>
        <taxon>Metazoa</taxon>
        <taxon>Chordata</taxon>
        <taxon>Craniata</taxon>
        <taxon>Vertebrata</taxon>
        <taxon>Euteleostomi</taxon>
        <taxon>Mammalia</taxon>
        <taxon>Eutheria</taxon>
        <taxon>Euarchontoglires</taxon>
        <taxon>Glires</taxon>
        <taxon>Rodentia</taxon>
        <taxon>Hystricomorpha</taxon>
        <taxon>Caviidae</taxon>
        <taxon>Cavia</taxon>
    </lineage>
</organism>
<dbReference type="FunCoup" id="H0WD53">
    <property type="interactions" value="537"/>
</dbReference>
<dbReference type="InterPro" id="IPR042178">
    <property type="entry name" value="Serpin_sf_1"/>
</dbReference>
<keyword evidence="5" id="KW-0325">Glycoprotein</keyword>
<dbReference type="VEuPathDB" id="HostDB:ENSCPOG00000022418"/>
<protein>
    <submittedName>
        <fullName evidence="9">Serpin family A member 3</fullName>
    </submittedName>
</protein>
<gene>
    <name evidence="9" type="primary">SERPINA3</name>
</gene>
<dbReference type="SUPFAM" id="SSF56574">
    <property type="entry name" value="Serpins"/>
    <property type="match status" value="1"/>
</dbReference>
<dbReference type="HOGENOM" id="CLU_023330_2_1_1"/>
<evidence type="ECO:0000313" key="10">
    <source>
        <dbReference type="Proteomes" id="UP000005447"/>
    </source>
</evidence>
<dbReference type="InParanoid" id="H0WD53"/>
<dbReference type="SMART" id="SM00093">
    <property type="entry name" value="SERPIN"/>
    <property type="match status" value="1"/>
</dbReference>
<dbReference type="Proteomes" id="UP000005447">
    <property type="component" value="Unassembled WGS sequence"/>
</dbReference>
<dbReference type="InterPro" id="IPR000215">
    <property type="entry name" value="Serpin_fam"/>
</dbReference>
<dbReference type="InterPro" id="IPR042185">
    <property type="entry name" value="Serpin_sf_2"/>
</dbReference>
<dbReference type="Gene3D" id="2.30.39.10">
    <property type="entry name" value="Alpha-1-antitrypsin, domain 1"/>
    <property type="match status" value="1"/>
</dbReference>
<evidence type="ECO:0000256" key="7">
    <source>
        <dbReference type="SAM" id="SignalP"/>
    </source>
</evidence>
<dbReference type="Pfam" id="PF00079">
    <property type="entry name" value="Serpin"/>
    <property type="match status" value="1"/>
</dbReference>
<evidence type="ECO:0000259" key="8">
    <source>
        <dbReference type="SMART" id="SM00093"/>
    </source>
</evidence>
<dbReference type="OMA" id="RHIDELY"/>
<dbReference type="AlphaFoldDB" id="H0WD53"/>
<feature type="chain" id="PRO_5003543376" evidence="7">
    <location>
        <begin position="26"/>
        <end position="421"/>
    </location>
</feature>
<dbReference type="GO" id="GO:0004867">
    <property type="term" value="F:serine-type endopeptidase inhibitor activity"/>
    <property type="evidence" value="ECO:0007669"/>
    <property type="project" value="UniProtKB-KW"/>
</dbReference>
<dbReference type="InterPro" id="IPR023795">
    <property type="entry name" value="Serpin_CS"/>
</dbReference>
<dbReference type="Ensembl" id="ENSCPOT00000020885.2">
    <property type="protein sequence ID" value="ENSCPOP00000020925.1"/>
    <property type="gene ID" value="ENSCPOG00000022418.2"/>
</dbReference>
<keyword evidence="2" id="KW-0646">Protease inhibitor</keyword>
<sequence length="421" mass="47083">FRVETMSPLLALGLLLAGFCPAVFCHPGGPTKAAEDGDNGMHVDSLSLASRNTDFAFSLYKKLASKTPDENIIFSPLSISTGLALASLGARNTTLLEILQGLKFNLTETPEEEIHRGFRHLLRTLRQPNSQLYLNVGNALFIQEQLQLLPKFMEDARDLYAAETFSVKFQDPPAAKQLINDFVKKETQGKIPELIESLDPSTMLVLANYVLFKGKWKLPFDPSDTYPARFYLNKNKWVKVPMMNLEKEHMAYYRDQNLSCTVLELDYRGNASALLILPDEDKMPLMEAALSPELVKQWRQSLRPKWIDELYLPKFSISGEYELERTLPELGIRELFSSGADLSGITGAPNLRVSKVIHKATLDVAEKGTDAAASTGMKVVLTSGLVDPVILQFNRPFVLIIRNTNTESILFLGKFANPQKT</sequence>
<dbReference type="FunFam" id="2.30.39.10:FF:000002">
    <property type="entry name" value="Serpin family D member 1"/>
    <property type="match status" value="1"/>
</dbReference>
<evidence type="ECO:0000256" key="4">
    <source>
        <dbReference type="ARBA" id="ARBA00022900"/>
    </source>
</evidence>
<keyword evidence="3 7" id="KW-0732">Signal</keyword>
<dbReference type="InterPro" id="IPR036186">
    <property type="entry name" value="Serpin_sf"/>
</dbReference>
<feature type="domain" description="Serpin" evidence="8">
    <location>
        <begin position="57"/>
        <end position="418"/>
    </location>
</feature>
<evidence type="ECO:0000313" key="9">
    <source>
        <dbReference type="Ensembl" id="ENSCPOP00000020925.1"/>
    </source>
</evidence>
<dbReference type="CDD" id="cd19551">
    <property type="entry name" value="serpinA3_A1AC"/>
    <property type="match status" value="1"/>
</dbReference>
<evidence type="ECO:0000256" key="5">
    <source>
        <dbReference type="ARBA" id="ARBA00023180"/>
    </source>
</evidence>
<reference evidence="10" key="1">
    <citation type="journal article" date="2011" name="Nature">
        <title>A high-resolution map of human evolutionary constraint using 29 mammals.</title>
        <authorList>
            <person name="Lindblad-Toh K."/>
            <person name="Garber M."/>
            <person name="Zuk O."/>
            <person name="Lin M.F."/>
            <person name="Parker B.J."/>
            <person name="Washietl S."/>
            <person name="Kheradpour P."/>
            <person name="Ernst J."/>
            <person name="Jordan G."/>
            <person name="Mauceli E."/>
            <person name="Ward L.D."/>
            <person name="Lowe C.B."/>
            <person name="Holloway A.K."/>
            <person name="Clamp M."/>
            <person name="Gnerre S."/>
            <person name="Alfoldi J."/>
            <person name="Beal K."/>
            <person name="Chang J."/>
            <person name="Clawson H."/>
            <person name="Cuff J."/>
            <person name="Di Palma F."/>
            <person name="Fitzgerald S."/>
            <person name="Flicek P."/>
            <person name="Guttman M."/>
            <person name="Hubisz M.J."/>
            <person name="Jaffe D.B."/>
            <person name="Jungreis I."/>
            <person name="Kent W.J."/>
            <person name="Kostka D."/>
            <person name="Lara M."/>
            <person name="Martins A.L."/>
            <person name="Massingham T."/>
            <person name="Moltke I."/>
            <person name="Raney B.J."/>
            <person name="Rasmussen M.D."/>
            <person name="Robinson J."/>
            <person name="Stark A."/>
            <person name="Vilella A.J."/>
            <person name="Wen J."/>
            <person name="Xie X."/>
            <person name="Zody M.C."/>
            <person name="Baldwin J."/>
            <person name="Bloom T."/>
            <person name="Chin C.W."/>
            <person name="Heiman D."/>
            <person name="Nicol R."/>
            <person name="Nusbaum C."/>
            <person name="Young S."/>
            <person name="Wilkinson J."/>
            <person name="Worley K.C."/>
            <person name="Kovar C.L."/>
            <person name="Muzny D.M."/>
            <person name="Gibbs R.A."/>
            <person name="Cree A."/>
            <person name="Dihn H.H."/>
            <person name="Fowler G."/>
            <person name="Jhangiani S."/>
            <person name="Joshi V."/>
            <person name="Lee S."/>
            <person name="Lewis L.R."/>
            <person name="Nazareth L.V."/>
            <person name="Okwuonu G."/>
            <person name="Santibanez J."/>
            <person name="Warren W.C."/>
            <person name="Mardis E.R."/>
            <person name="Weinstock G.M."/>
            <person name="Wilson R.K."/>
            <person name="Delehaunty K."/>
            <person name="Dooling D."/>
            <person name="Fronik C."/>
            <person name="Fulton L."/>
            <person name="Fulton B."/>
            <person name="Graves T."/>
            <person name="Minx P."/>
            <person name="Sodergren E."/>
            <person name="Birney E."/>
            <person name="Margulies E.H."/>
            <person name="Herrero J."/>
            <person name="Green E.D."/>
            <person name="Haussler D."/>
            <person name="Siepel A."/>
            <person name="Goldman N."/>
            <person name="Pollard K.S."/>
            <person name="Pedersen J.S."/>
            <person name="Lander E.S."/>
            <person name="Kellis M."/>
        </authorList>
    </citation>
    <scope>NUCLEOTIDE SEQUENCE [LARGE SCALE GENOMIC DNA]</scope>
    <source>
        <strain evidence="10">2N</strain>
    </source>
</reference>
<dbReference type="PROSITE" id="PS00284">
    <property type="entry name" value="SERPIN"/>
    <property type="match status" value="1"/>
</dbReference>
<evidence type="ECO:0000256" key="3">
    <source>
        <dbReference type="ARBA" id="ARBA00022729"/>
    </source>
</evidence>
<dbReference type="FunFam" id="3.30.497.10:FF:000001">
    <property type="entry name" value="Serine protease inhibitor"/>
    <property type="match status" value="1"/>
</dbReference>
<dbReference type="GO" id="GO:0005615">
    <property type="term" value="C:extracellular space"/>
    <property type="evidence" value="ECO:0007669"/>
    <property type="project" value="Ensembl"/>
</dbReference>
<dbReference type="Gene3D" id="3.30.497.10">
    <property type="entry name" value="Antithrombin, subunit I, domain 2"/>
    <property type="match status" value="1"/>
</dbReference>
<evidence type="ECO:0000256" key="2">
    <source>
        <dbReference type="ARBA" id="ARBA00022690"/>
    </source>
</evidence>
<dbReference type="Bgee" id="ENSCPOG00000022418">
    <property type="expression patterns" value="Expressed in liver and 8 other cell types or tissues"/>
</dbReference>
<keyword evidence="10" id="KW-1185">Reference proteome</keyword>
<reference evidence="9" key="2">
    <citation type="submission" date="2025-08" db="UniProtKB">
        <authorList>
            <consortium name="Ensembl"/>
        </authorList>
    </citation>
    <scope>IDENTIFICATION</scope>
    <source>
        <strain evidence="9">2N</strain>
    </source>
</reference>
<dbReference type="STRING" id="10141.ENSCPOP00000020925"/>
<name>H0WD53_CAVPO</name>